<gene>
    <name evidence="1" type="ORF">OXX778_LOCUS11917</name>
</gene>
<organism evidence="1 2">
    <name type="scientific">Brachionus calyciflorus</name>
    <dbReference type="NCBI Taxonomy" id="104777"/>
    <lineage>
        <taxon>Eukaryota</taxon>
        <taxon>Metazoa</taxon>
        <taxon>Spiralia</taxon>
        <taxon>Gnathifera</taxon>
        <taxon>Rotifera</taxon>
        <taxon>Eurotatoria</taxon>
        <taxon>Monogononta</taxon>
        <taxon>Pseudotrocha</taxon>
        <taxon>Ploima</taxon>
        <taxon>Brachionidae</taxon>
        <taxon>Brachionus</taxon>
    </lineage>
</organism>
<reference evidence="1" key="1">
    <citation type="submission" date="2021-02" db="EMBL/GenBank/DDBJ databases">
        <authorList>
            <person name="Nowell W R."/>
        </authorList>
    </citation>
    <scope>NUCLEOTIDE SEQUENCE</scope>
    <source>
        <strain evidence="1">Ploen Becks lab</strain>
    </source>
</reference>
<keyword evidence="2" id="KW-1185">Reference proteome</keyword>
<evidence type="ECO:0000313" key="1">
    <source>
        <dbReference type="EMBL" id="CAF0911300.1"/>
    </source>
</evidence>
<dbReference type="OrthoDB" id="18982at2759"/>
<comment type="caution">
    <text evidence="1">The sequence shown here is derived from an EMBL/GenBank/DDBJ whole genome shotgun (WGS) entry which is preliminary data.</text>
</comment>
<sequence>MCNYLTPIQLNWTNLEIFCILELKIVQFNRVHQNKLQSQNEINSICEGLKPAKMVNFRNLREQILTVHLFDLNFQTLKNAKINEPDLILTLTSSQINAY</sequence>
<dbReference type="AlphaFoldDB" id="A0A814ACY6"/>
<name>A0A814ACY6_9BILA</name>
<dbReference type="Proteomes" id="UP000663879">
    <property type="component" value="Unassembled WGS sequence"/>
</dbReference>
<evidence type="ECO:0000313" key="2">
    <source>
        <dbReference type="Proteomes" id="UP000663879"/>
    </source>
</evidence>
<dbReference type="EMBL" id="CAJNOC010002081">
    <property type="protein sequence ID" value="CAF0911300.1"/>
    <property type="molecule type" value="Genomic_DNA"/>
</dbReference>
<accession>A0A814ACY6</accession>
<proteinExistence type="predicted"/>
<protein>
    <submittedName>
        <fullName evidence="1">Uncharacterized protein</fullName>
    </submittedName>
</protein>